<dbReference type="Gene3D" id="3.90.870.10">
    <property type="entry name" value="DHBP synthase"/>
    <property type="match status" value="1"/>
</dbReference>
<reference evidence="2 3" key="1">
    <citation type="submission" date="2020-08" db="EMBL/GenBank/DDBJ databases">
        <title>Sequencing the genomes of 1000 actinobacteria strains.</title>
        <authorList>
            <person name="Klenk H.-P."/>
        </authorList>
    </citation>
    <scope>NUCLEOTIDE SEQUENCE [LARGE SCALE GENOMIC DNA]</scope>
    <source>
        <strain evidence="2 3">DSM 105369</strain>
    </source>
</reference>
<evidence type="ECO:0000313" key="2">
    <source>
        <dbReference type="EMBL" id="MBB2891910.1"/>
    </source>
</evidence>
<dbReference type="Proteomes" id="UP000559182">
    <property type="component" value="Unassembled WGS sequence"/>
</dbReference>
<gene>
    <name evidence="2" type="ORF">FHU39_001894</name>
</gene>
<protein>
    <submittedName>
        <fullName evidence="2">tRNA A37 threonylcarbamoyladenosine synthetase subunit TsaC/SUA5/YrdC</fullName>
    </submittedName>
</protein>
<organism evidence="2 3">
    <name type="scientific">Flexivirga oryzae</name>
    <dbReference type="NCBI Taxonomy" id="1794944"/>
    <lineage>
        <taxon>Bacteria</taxon>
        <taxon>Bacillati</taxon>
        <taxon>Actinomycetota</taxon>
        <taxon>Actinomycetes</taxon>
        <taxon>Micrococcales</taxon>
        <taxon>Dermacoccaceae</taxon>
        <taxon>Flexivirga</taxon>
    </lineage>
</organism>
<dbReference type="EMBL" id="JACHVQ010000001">
    <property type="protein sequence ID" value="MBB2891910.1"/>
    <property type="molecule type" value="Genomic_DNA"/>
</dbReference>
<dbReference type="PROSITE" id="PS51163">
    <property type="entry name" value="YRDC"/>
    <property type="match status" value="1"/>
</dbReference>
<dbReference type="GO" id="GO:0003725">
    <property type="term" value="F:double-stranded RNA binding"/>
    <property type="evidence" value="ECO:0007669"/>
    <property type="project" value="InterPro"/>
</dbReference>
<dbReference type="AlphaFoldDB" id="A0A839N2E4"/>
<evidence type="ECO:0000313" key="3">
    <source>
        <dbReference type="Proteomes" id="UP000559182"/>
    </source>
</evidence>
<proteinExistence type="predicted"/>
<keyword evidence="3" id="KW-1185">Reference proteome</keyword>
<sequence>MGNQSHETPSLSHAYRALAAGDAVVVPNPAPLAYGVVATRARAVNACKGRALDQNVAASMHDRSEWERLAPEIDLPATVLRSVRALLELRLSLLLPLRDRMAHPDWFTPAVRDGNLAVFNGYWEPTATLWEAFPRLYGSSANLTGQPPAASAAEARAHFGPHQVVVDAGESTPTSGPRRSSTMLRLDRAGGICLHRSGAQDSASGLGAQAYLARLADRVGLSVSPVLAPRAK</sequence>
<dbReference type="Pfam" id="PF01300">
    <property type="entry name" value="Sua5_yciO_yrdC"/>
    <property type="match status" value="1"/>
</dbReference>
<feature type="domain" description="YrdC-like" evidence="1">
    <location>
        <begin position="8"/>
        <end position="200"/>
    </location>
</feature>
<name>A0A839N2E4_9MICO</name>
<comment type="caution">
    <text evidence="2">The sequence shown here is derived from an EMBL/GenBank/DDBJ whole genome shotgun (WGS) entry which is preliminary data.</text>
</comment>
<dbReference type="SUPFAM" id="SSF55821">
    <property type="entry name" value="YrdC/RibB"/>
    <property type="match status" value="1"/>
</dbReference>
<dbReference type="InterPro" id="IPR006070">
    <property type="entry name" value="Sua5-like_dom"/>
</dbReference>
<dbReference type="RefSeq" id="WP_183320111.1">
    <property type="nucleotide sequence ID" value="NZ_JACHVQ010000001.1"/>
</dbReference>
<evidence type="ECO:0000259" key="1">
    <source>
        <dbReference type="PROSITE" id="PS51163"/>
    </source>
</evidence>
<accession>A0A839N2E4</accession>
<dbReference type="InterPro" id="IPR017945">
    <property type="entry name" value="DHBP_synth_RibB-like_a/b_dom"/>
</dbReference>